<reference evidence="1 2" key="1">
    <citation type="submission" date="2018-01" db="EMBL/GenBank/DDBJ databases">
        <title>Complete and assembled Genome of Pantoea calida DSM22759T.</title>
        <authorList>
            <person name="Stevens M.J.A."/>
            <person name="Zurfluh K."/>
            <person name="Stephan R."/>
        </authorList>
    </citation>
    <scope>NUCLEOTIDE SEQUENCE [LARGE SCALE GENOMIC DNA]</scope>
    <source>
        <strain evidence="1 2">DSM 22759</strain>
    </source>
</reference>
<dbReference type="RefSeq" id="WP_071883661.1">
    <property type="nucleotide sequence ID" value="NZ_CAXONQ010000002.1"/>
</dbReference>
<protein>
    <submittedName>
        <fullName evidence="1">DUF943 domain-containing protein</fullName>
    </submittedName>
</protein>
<proteinExistence type="predicted"/>
<dbReference type="EMBL" id="CP026378">
    <property type="protein sequence ID" value="AUY26122.1"/>
    <property type="molecule type" value="Genomic_DNA"/>
</dbReference>
<dbReference type="GeneID" id="84634014"/>
<evidence type="ECO:0000313" key="1">
    <source>
        <dbReference type="EMBL" id="AUY26122.1"/>
    </source>
</evidence>
<organism evidence="1 2">
    <name type="scientific">Mixta calida</name>
    <dbReference type="NCBI Taxonomy" id="665913"/>
    <lineage>
        <taxon>Bacteria</taxon>
        <taxon>Pseudomonadati</taxon>
        <taxon>Pseudomonadota</taxon>
        <taxon>Gammaproteobacteria</taxon>
        <taxon>Enterobacterales</taxon>
        <taxon>Erwiniaceae</taxon>
        <taxon>Mixta</taxon>
    </lineage>
</organism>
<evidence type="ECO:0000313" key="2">
    <source>
        <dbReference type="Proteomes" id="UP000237673"/>
    </source>
</evidence>
<dbReference type="InterPro" id="IPR010351">
    <property type="entry name" value="DUF943"/>
</dbReference>
<accession>A0ABN5HGI9</accession>
<dbReference type="Proteomes" id="UP000237673">
    <property type="component" value="Chromosome"/>
</dbReference>
<dbReference type="Pfam" id="PF06092">
    <property type="entry name" value="DUF943"/>
    <property type="match status" value="1"/>
</dbReference>
<gene>
    <name evidence="1" type="ORF">C2E16_15245</name>
</gene>
<sequence>MKKYRYLFIFSLLLFFFRLLLPVKIIGVHKLGETSTIVIVKNFPLTRMGKISWWQQHQSELHRKWPFIGSVKNHRILFFQADYQKDSGTDQDSDLLCFEEMATEQNCISKENRPLIIRRYPDGHIEYETESILRRFY</sequence>
<name>A0ABN5HGI9_9GAMM</name>
<keyword evidence="2" id="KW-1185">Reference proteome</keyword>